<sequence>MECRSQLDVFKNRYQAVFGHPKEEEKFCIVKEEIKHCSHVEVGFDEKLEDSFFEKDIGIDGYLHLNKEDKTMEIWQRKATMVLITAGNRRLLEAFSDSIDNSIPFLARASLVTVCWMSIGLHSLGNINLKFKACSILMTQLVESLNYDRPLEERILASFSLLSFKKGTDYFPKPPPIDKELLSRLSELSQFAVEDSAATTAPASSAKL</sequence>
<protein>
    <recommendedName>
        <fullName evidence="1">Putative E3 ubiquitin-protein ligase LIN ARM-like domain-containing protein</fullName>
    </recommendedName>
</protein>
<feature type="domain" description="Putative E3 ubiquitin-protein ligase LIN ARM-like" evidence="1">
    <location>
        <begin position="42"/>
        <end position="191"/>
    </location>
</feature>
<dbReference type="PANTHER" id="PTHR35549">
    <property type="entry name" value="OS04G0584500 PROTEIN"/>
    <property type="match status" value="1"/>
</dbReference>
<evidence type="ECO:0000313" key="2">
    <source>
        <dbReference type="EMBL" id="CAI9775468.1"/>
    </source>
</evidence>
<gene>
    <name evidence="2" type="ORF">FPE_LOCUS22898</name>
</gene>
<proteinExistence type="predicted"/>
<evidence type="ECO:0000259" key="1">
    <source>
        <dbReference type="Pfam" id="PF23628"/>
    </source>
</evidence>
<dbReference type="Proteomes" id="UP000834106">
    <property type="component" value="Chromosome 14"/>
</dbReference>
<evidence type="ECO:0000313" key="3">
    <source>
        <dbReference type="Proteomes" id="UP000834106"/>
    </source>
</evidence>
<organism evidence="2 3">
    <name type="scientific">Fraxinus pennsylvanica</name>
    <dbReference type="NCBI Taxonomy" id="56036"/>
    <lineage>
        <taxon>Eukaryota</taxon>
        <taxon>Viridiplantae</taxon>
        <taxon>Streptophyta</taxon>
        <taxon>Embryophyta</taxon>
        <taxon>Tracheophyta</taxon>
        <taxon>Spermatophyta</taxon>
        <taxon>Magnoliopsida</taxon>
        <taxon>eudicotyledons</taxon>
        <taxon>Gunneridae</taxon>
        <taxon>Pentapetalae</taxon>
        <taxon>asterids</taxon>
        <taxon>lamiids</taxon>
        <taxon>Lamiales</taxon>
        <taxon>Oleaceae</taxon>
        <taxon>Oleeae</taxon>
        <taxon>Fraxinus</taxon>
    </lineage>
</organism>
<keyword evidence="3" id="KW-1185">Reference proteome</keyword>
<reference evidence="2" key="1">
    <citation type="submission" date="2023-05" db="EMBL/GenBank/DDBJ databases">
        <authorList>
            <person name="Huff M."/>
        </authorList>
    </citation>
    <scope>NUCLEOTIDE SEQUENCE</scope>
</reference>
<dbReference type="InterPro" id="IPR055566">
    <property type="entry name" value="ARM_LIN"/>
</dbReference>
<dbReference type="AlphaFoldDB" id="A0AAD2E458"/>
<dbReference type="EMBL" id="OU503049">
    <property type="protein sequence ID" value="CAI9775468.1"/>
    <property type="molecule type" value="Genomic_DNA"/>
</dbReference>
<name>A0AAD2E458_9LAMI</name>
<accession>A0AAD2E458</accession>
<dbReference type="Pfam" id="PF23628">
    <property type="entry name" value="ARM_LIN_C"/>
    <property type="match status" value="1"/>
</dbReference>
<dbReference type="PANTHER" id="PTHR35549:SF3">
    <property type="entry name" value="E3 UBIQUITIN-PROTEIN LIGASE LIN"/>
    <property type="match status" value="1"/>
</dbReference>